<organism evidence="2 3">
    <name type="scientific">Mucor saturninus</name>
    <dbReference type="NCBI Taxonomy" id="64648"/>
    <lineage>
        <taxon>Eukaryota</taxon>
        <taxon>Fungi</taxon>
        <taxon>Fungi incertae sedis</taxon>
        <taxon>Mucoromycota</taxon>
        <taxon>Mucoromycotina</taxon>
        <taxon>Mucoromycetes</taxon>
        <taxon>Mucorales</taxon>
        <taxon>Mucorineae</taxon>
        <taxon>Mucoraceae</taxon>
        <taxon>Mucor</taxon>
    </lineage>
</organism>
<comment type="caution">
    <text evidence="2">The sequence shown here is derived from an EMBL/GenBank/DDBJ whole genome shotgun (WGS) entry which is preliminary data.</text>
</comment>
<name>A0A8H7QJU2_9FUNG</name>
<feature type="compositionally biased region" description="Polar residues" evidence="1">
    <location>
        <begin position="128"/>
        <end position="159"/>
    </location>
</feature>
<feature type="region of interest" description="Disordered" evidence="1">
    <location>
        <begin position="122"/>
        <end position="161"/>
    </location>
</feature>
<proteinExistence type="predicted"/>
<evidence type="ECO:0000313" key="3">
    <source>
        <dbReference type="Proteomes" id="UP000603453"/>
    </source>
</evidence>
<evidence type="ECO:0000256" key="1">
    <source>
        <dbReference type="SAM" id="MobiDB-lite"/>
    </source>
</evidence>
<accession>A0A8H7QJU2</accession>
<dbReference type="Proteomes" id="UP000603453">
    <property type="component" value="Unassembled WGS sequence"/>
</dbReference>
<sequence>MNNHDNITDADMEAEFIERNNNLKRSWNNIIDKIDNVARSTHSYLEAPELRADINSTSTESGHLGAFKASGNPGNYSDTTSTSGMMNGRANRTGFYDEDSGLNSGRHSTGFYDGRINSAISNSRSRSGYDSTQATDNLETRRTPSNVLVEQSSRHSGGLTSMDRKLMNSVQSDIHAMHSTDPEEFEGVASKIDETFGNTALM</sequence>
<dbReference type="EMBL" id="JAEPRD010000227">
    <property type="protein sequence ID" value="KAG2193579.1"/>
    <property type="molecule type" value="Genomic_DNA"/>
</dbReference>
<evidence type="ECO:0000313" key="2">
    <source>
        <dbReference type="EMBL" id="KAG2193579.1"/>
    </source>
</evidence>
<dbReference type="OrthoDB" id="2284024at2759"/>
<reference evidence="2" key="1">
    <citation type="submission" date="2020-12" db="EMBL/GenBank/DDBJ databases">
        <title>Metabolic potential, ecology and presence of endohyphal bacteria is reflected in genomic diversity of Mucoromycotina.</title>
        <authorList>
            <person name="Muszewska A."/>
            <person name="Okrasinska A."/>
            <person name="Steczkiewicz K."/>
            <person name="Drgas O."/>
            <person name="Orlowska M."/>
            <person name="Perlinska-Lenart U."/>
            <person name="Aleksandrzak-Piekarczyk T."/>
            <person name="Szatraj K."/>
            <person name="Zielenkiewicz U."/>
            <person name="Pilsyk S."/>
            <person name="Malc E."/>
            <person name="Mieczkowski P."/>
            <person name="Kruszewska J.S."/>
            <person name="Biernat P."/>
            <person name="Pawlowska J."/>
        </authorList>
    </citation>
    <scope>NUCLEOTIDE SEQUENCE</scope>
    <source>
        <strain evidence="2">WA0000017839</strain>
    </source>
</reference>
<dbReference type="AlphaFoldDB" id="A0A8H7QJU2"/>
<keyword evidence="3" id="KW-1185">Reference proteome</keyword>
<gene>
    <name evidence="2" type="ORF">INT47_006645</name>
</gene>
<protein>
    <submittedName>
        <fullName evidence="2">Uncharacterized protein</fullName>
    </submittedName>
</protein>